<name>A0ABS8WAV8_9GAMM</name>
<evidence type="ECO:0000313" key="3">
    <source>
        <dbReference type="EMBL" id="MCE2595427.1"/>
    </source>
</evidence>
<organism evidence="3 4">
    <name type="scientific">Motilimonas cestriensis</name>
    <dbReference type="NCBI Taxonomy" id="2742685"/>
    <lineage>
        <taxon>Bacteria</taxon>
        <taxon>Pseudomonadati</taxon>
        <taxon>Pseudomonadota</taxon>
        <taxon>Gammaproteobacteria</taxon>
        <taxon>Alteromonadales</taxon>
        <taxon>Alteromonadales genera incertae sedis</taxon>
        <taxon>Motilimonas</taxon>
    </lineage>
</organism>
<gene>
    <name evidence="3" type="ORF">K6Y31_11425</name>
</gene>
<dbReference type="Pfam" id="PF23981">
    <property type="entry name" value="DUF7305"/>
    <property type="match status" value="1"/>
</dbReference>
<dbReference type="Proteomes" id="UP001201273">
    <property type="component" value="Unassembled WGS sequence"/>
</dbReference>
<evidence type="ECO:0000256" key="1">
    <source>
        <dbReference type="SAM" id="Phobius"/>
    </source>
</evidence>
<dbReference type="EMBL" id="JAIMJA010000010">
    <property type="protein sequence ID" value="MCE2595427.1"/>
    <property type="molecule type" value="Genomic_DNA"/>
</dbReference>
<evidence type="ECO:0000313" key="4">
    <source>
        <dbReference type="Proteomes" id="UP001201273"/>
    </source>
</evidence>
<dbReference type="InterPro" id="IPR055729">
    <property type="entry name" value="DUF7305"/>
</dbReference>
<feature type="transmembrane region" description="Helical" evidence="1">
    <location>
        <begin position="12"/>
        <end position="31"/>
    </location>
</feature>
<dbReference type="RefSeq" id="WP_233052908.1">
    <property type="nucleotide sequence ID" value="NZ_JAIMJA010000010.1"/>
</dbReference>
<comment type="caution">
    <text evidence="3">The sequence shown here is derived from an EMBL/GenBank/DDBJ whole genome shotgun (WGS) entry which is preliminary data.</text>
</comment>
<accession>A0ABS8WAV8</accession>
<keyword evidence="1" id="KW-1133">Transmembrane helix</keyword>
<protein>
    <recommendedName>
        <fullName evidence="2">DUF7305 domain-containing protein</fullName>
    </recommendedName>
</protein>
<keyword evidence="4" id="KW-1185">Reference proteome</keyword>
<feature type="domain" description="DUF7305" evidence="2">
    <location>
        <begin position="371"/>
        <end position="518"/>
    </location>
</feature>
<proteinExistence type="predicted"/>
<keyword evidence="1" id="KW-0472">Membrane</keyword>
<sequence>MNYTSKAEQGYVLVTVLIVTIVATLVAFGGISENRLQEQIGGNQQKEINARMMAEKGIFATFSYIEQQNELNTDLDTIATGIKTLKDVSAGVEGSYELLPADVKVNGAMLSFISKGTYRGATAYLNAQINVSSMQNIFENGVVGCDGIALSGSGKIDSYHSGKGQYGGTNVDTNASVMTINSNADISLKGDAPIHGNINVNGDFSSTGSSELIGNVNATGDITVSGGGNNRLTGDFSAGGNLDVEGLTIGGNGNIAGDIKYHSDTDIQGSLTYGGNDLTKGDLSSIAQSVIKADPNLPPFDAPACDPIDITSKMTGFSDYTSNGVMDTSAWQTENRPYQFTQSTAEMFQKQGNSGEVIEKAAQNLDVEGNGTPIPVHVFDSLSLKNGQISVTGDVVLVIKGDFSTSGGGPRIDIAAGSSLTLYIEGKVDIGSSGQVVAHGSITDSGKPPFSIFSSYESSRANDYGVSLDGATDMYASVYAPLANVKATGSGDILGALRGKTVEISGDGGMHYDEALADVGVETKDKNAAFAAMRYYYPTYE</sequence>
<evidence type="ECO:0000259" key="2">
    <source>
        <dbReference type="Pfam" id="PF23981"/>
    </source>
</evidence>
<keyword evidence="1" id="KW-0812">Transmembrane</keyword>
<reference evidence="3 4" key="1">
    <citation type="journal article" date="2022" name="Environ. Microbiol. Rep.">
        <title>Eco-phylogenetic analyses reveal divergent evolution of vitamin B12 metabolism in the marine bacterial family 'Psychromonadaceae'.</title>
        <authorList>
            <person name="Jin X."/>
            <person name="Yang Y."/>
            <person name="Cao H."/>
            <person name="Gao B."/>
            <person name="Zhao Z."/>
        </authorList>
    </citation>
    <scope>NUCLEOTIDE SEQUENCE [LARGE SCALE GENOMIC DNA]</scope>
    <source>
        <strain evidence="3 4">MKS20</strain>
    </source>
</reference>